<feature type="compositionally biased region" description="Polar residues" evidence="1">
    <location>
        <begin position="188"/>
        <end position="202"/>
    </location>
</feature>
<dbReference type="GO" id="GO:0031526">
    <property type="term" value="C:brush border membrane"/>
    <property type="evidence" value="ECO:0007669"/>
    <property type="project" value="TreeGrafter"/>
</dbReference>
<feature type="compositionally biased region" description="Polar residues" evidence="1">
    <location>
        <begin position="144"/>
        <end position="153"/>
    </location>
</feature>
<dbReference type="GO" id="GO:0004623">
    <property type="term" value="F:phospholipase A2 activity"/>
    <property type="evidence" value="ECO:0007669"/>
    <property type="project" value="TreeGrafter"/>
</dbReference>
<dbReference type="PANTHER" id="PTHR21325">
    <property type="entry name" value="PHOSPHOLIPASE B, PLB1"/>
    <property type="match status" value="1"/>
</dbReference>
<dbReference type="OrthoDB" id="10265800at2759"/>
<keyword evidence="3" id="KW-1185">Reference proteome</keyword>
<reference evidence="2" key="1">
    <citation type="submission" date="2022-01" db="EMBL/GenBank/DDBJ databases">
        <authorList>
            <person name="Braso-Vives M."/>
        </authorList>
    </citation>
    <scope>NUCLEOTIDE SEQUENCE</scope>
</reference>
<dbReference type="AlphaFoldDB" id="A0A8J9ZLB9"/>
<sequence length="632" mass="70498">MYMSQTLGLEVSWLKTKLQSLYDFLNPPTCPPINGESVEVVAVSSRWTVSLTRMSSADLESPLQPLPVLTVSAVLDISPERAESWTLTKSLRQRLDSFDNRPESRPIIIMSGGLPGLSQPSSSSRYGPPLSALDLRPSPLRPQQVGQSVPTDCSSDFQDFVHVTSNRRHIKPTSHQTDVTSNRRHIRPTSQQTDVTSDQGVVQQKAEGAWPRRGRPRRSWITNLTEWTGHTANQVARLAEDRQQWRTFTERHAAYTTDSKMWLPKFLLLTLAVAARSALSENAKLHCPGKMERSPILPTSVHKLRPADVKVVAAMGDSLAVGVLIIGGQASVEKYTTLPDILKRFNPDIVGFVTGPDSDDAQPSTAGAGAFYEDLGEQARKLVKLTKASKEIDFSHDWKVVTLLVSAHDLCEDCQNKETRSPDNYVTSIRAALDILKAEVPRTFVNLVPVMGMHRFYRNLADKRTKCERIGFQYSSQSCACNDTAGGEDLAELQGTNPDYTPLTRELVGDGRYDSSDAFTVVLQPFLQEFLLPKQADGEPDLSYFAPDCFHLGEKVHEKAAIGLWNSMIEPVGKKAKQTDWQKGEPLKCPTIEYLPTTKNTYDLSGSCSIQHRWRSVTFLDIRDSLFCWRHS</sequence>
<evidence type="ECO:0000256" key="1">
    <source>
        <dbReference type="SAM" id="MobiDB-lite"/>
    </source>
</evidence>
<feature type="compositionally biased region" description="Low complexity" evidence="1">
    <location>
        <begin position="116"/>
        <end position="129"/>
    </location>
</feature>
<dbReference type="EMBL" id="OV696688">
    <property type="protein sequence ID" value="CAH1256155.1"/>
    <property type="molecule type" value="Genomic_DNA"/>
</dbReference>
<evidence type="ECO:0000313" key="2">
    <source>
        <dbReference type="EMBL" id="CAH1256155.1"/>
    </source>
</evidence>
<dbReference type="GO" id="GO:0006644">
    <property type="term" value="P:phospholipid metabolic process"/>
    <property type="evidence" value="ECO:0007669"/>
    <property type="project" value="TreeGrafter"/>
</dbReference>
<dbReference type="SUPFAM" id="SSF52266">
    <property type="entry name" value="SGNH hydrolase"/>
    <property type="match status" value="1"/>
</dbReference>
<dbReference type="Pfam" id="PF00657">
    <property type="entry name" value="Lipase_GDSL"/>
    <property type="match status" value="1"/>
</dbReference>
<organism evidence="2 3">
    <name type="scientific">Branchiostoma lanceolatum</name>
    <name type="common">Common lancelet</name>
    <name type="synonym">Amphioxus lanceolatum</name>
    <dbReference type="NCBI Taxonomy" id="7740"/>
    <lineage>
        <taxon>Eukaryota</taxon>
        <taxon>Metazoa</taxon>
        <taxon>Chordata</taxon>
        <taxon>Cephalochordata</taxon>
        <taxon>Leptocardii</taxon>
        <taxon>Amphioxiformes</taxon>
        <taxon>Branchiostomatidae</taxon>
        <taxon>Branchiostoma</taxon>
    </lineage>
</organism>
<dbReference type="PANTHER" id="PTHR21325:SF31">
    <property type="entry name" value="GH22081P-RELATED"/>
    <property type="match status" value="1"/>
</dbReference>
<dbReference type="InterPro" id="IPR035547">
    <property type="entry name" value="Phospholipase_B"/>
</dbReference>
<dbReference type="Proteomes" id="UP000838412">
    <property type="component" value="Chromosome 3"/>
</dbReference>
<feature type="region of interest" description="Disordered" evidence="1">
    <location>
        <begin position="111"/>
        <end position="153"/>
    </location>
</feature>
<accession>A0A8J9ZLB9</accession>
<dbReference type="CDD" id="cd01824">
    <property type="entry name" value="Phospholipase_B_like"/>
    <property type="match status" value="1"/>
</dbReference>
<feature type="region of interest" description="Disordered" evidence="1">
    <location>
        <begin position="171"/>
        <end position="214"/>
    </location>
</feature>
<gene>
    <name evidence="2" type="primary">PLB1</name>
    <name evidence="2" type="ORF">BLAG_LOCUS14666</name>
</gene>
<evidence type="ECO:0000313" key="3">
    <source>
        <dbReference type="Proteomes" id="UP000838412"/>
    </source>
</evidence>
<protein>
    <submittedName>
        <fullName evidence="2">PLB1 protein</fullName>
    </submittedName>
</protein>
<proteinExistence type="predicted"/>
<dbReference type="InterPro" id="IPR001087">
    <property type="entry name" value="GDSL"/>
</dbReference>
<dbReference type="GO" id="GO:0050253">
    <property type="term" value="F:retinyl-palmitate esterase activity"/>
    <property type="evidence" value="ECO:0007669"/>
    <property type="project" value="TreeGrafter"/>
</dbReference>
<dbReference type="InterPro" id="IPR038885">
    <property type="entry name" value="PLB1"/>
</dbReference>
<dbReference type="GO" id="GO:0004622">
    <property type="term" value="F:phosphatidylcholine lysophospholipase activity"/>
    <property type="evidence" value="ECO:0007669"/>
    <property type="project" value="TreeGrafter"/>
</dbReference>
<name>A0A8J9ZLB9_BRALA</name>